<name>A0A093XA19_TALMA</name>
<evidence type="ECO:0000313" key="2">
    <source>
        <dbReference type="EMBL" id="KFX42053.1"/>
    </source>
</evidence>
<evidence type="ECO:0000256" key="1">
    <source>
        <dbReference type="SAM" id="MobiDB-lite"/>
    </source>
</evidence>
<dbReference type="EMBL" id="JPOX01000050">
    <property type="protein sequence ID" value="KFX42053.1"/>
    <property type="molecule type" value="Genomic_DNA"/>
</dbReference>
<comment type="caution">
    <text evidence="2">The sequence shown here is derived from an EMBL/GenBank/DDBJ whole genome shotgun (WGS) entry which is preliminary data.</text>
</comment>
<organism evidence="2">
    <name type="scientific">Talaromyces marneffei PM1</name>
    <dbReference type="NCBI Taxonomy" id="1077442"/>
    <lineage>
        <taxon>Eukaryota</taxon>
        <taxon>Fungi</taxon>
        <taxon>Dikarya</taxon>
        <taxon>Ascomycota</taxon>
        <taxon>Pezizomycotina</taxon>
        <taxon>Eurotiomycetes</taxon>
        <taxon>Eurotiomycetidae</taxon>
        <taxon>Eurotiales</taxon>
        <taxon>Trichocomaceae</taxon>
        <taxon>Talaromyces</taxon>
        <taxon>Talaromyces sect. Talaromyces</taxon>
    </lineage>
</organism>
<accession>A0A093XA19</accession>
<dbReference type="HOGENOM" id="CLU_1482484_0_0_1"/>
<feature type="region of interest" description="Disordered" evidence="1">
    <location>
        <begin position="1"/>
        <end position="22"/>
    </location>
</feature>
<gene>
    <name evidence="2" type="ORF">GQ26_0500450</name>
</gene>
<dbReference type="AlphaFoldDB" id="A0A093XA19"/>
<proteinExistence type="predicted"/>
<reference evidence="2" key="1">
    <citation type="journal article" date="2014" name="PLoS Genet.">
        <title>Signature Gene Expression Reveals Novel Clues to the Molecular Mechanisms of Dimorphic Transition in Penicillium marneffei.</title>
        <authorList>
            <person name="Yang E."/>
            <person name="Wang G."/>
            <person name="Cai J."/>
            <person name="Woo P.C."/>
            <person name="Lau S.K."/>
            <person name="Yuen K.-Y."/>
            <person name="Chow W.-N."/>
            <person name="Lin X."/>
        </authorList>
    </citation>
    <scope>NUCLEOTIDE SEQUENCE [LARGE SCALE GENOMIC DNA]</scope>
    <source>
        <strain evidence="2">PM1</strain>
    </source>
</reference>
<sequence>MARISHKPAKPTNSREPEGGSYNARQKRLIDRIYEDVPVPSQNTVMYGVMRVSHQAYDYTAEIEVTKDEIEEVTWISEPQVEVSYYADLKLIRTAFIQTKFSDDYHKGVKLTDRIYDLQWLASLIIVIKFEGGTLEDIPEIRKMAFPIYDRRHQISGMDYDGTEDPLTFSYVETPPTSDHEN</sequence>
<protein>
    <submittedName>
        <fullName evidence="2">Uncharacterized protein</fullName>
    </submittedName>
</protein>